<dbReference type="InterPro" id="IPR020479">
    <property type="entry name" value="HD_metazoa"/>
</dbReference>
<dbReference type="GO" id="GO:0003677">
    <property type="term" value="F:DNA binding"/>
    <property type="evidence" value="ECO:0007669"/>
    <property type="project" value="UniProtKB-UniRule"/>
</dbReference>
<dbReference type="InterPro" id="IPR017970">
    <property type="entry name" value="Homeobox_CS"/>
</dbReference>
<keyword evidence="12" id="KW-1185">Reference proteome</keyword>
<keyword evidence="6 7" id="KW-0539">Nucleus</keyword>
<protein>
    <recommendedName>
        <fullName evidence="10">Homeobox domain-containing protein</fullName>
    </recommendedName>
</protein>
<evidence type="ECO:0000256" key="2">
    <source>
        <dbReference type="ARBA" id="ARBA00009107"/>
    </source>
</evidence>
<dbReference type="InterPro" id="IPR017995">
    <property type="entry name" value="Homeobox_antennapedia"/>
</dbReference>
<evidence type="ECO:0000256" key="6">
    <source>
        <dbReference type="ARBA" id="ARBA00023242"/>
    </source>
</evidence>
<dbReference type="PANTHER" id="PTHR45659">
    <property type="entry name" value="HOMEOBOX PROTEIN HOX"/>
    <property type="match status" value="1"/>
</dbReference>
<dbReference type="CDD" id="cd00086">
    <property type="entry name" value="homeodomain"/>
    <property type="match status" value="1"/>
</dbReference>
<accession>A0ABD1EZS1</accession>
<dbReference type="PRINTS" id="PR00025">
    <property type="entry name" value="ANTENNAPEDIA"/>
</dbReference>
<dbReference type="SMART" id="SM00389">
    <property type="entry name" value="HOX"/>
    <property type="match status" value="1"/>
</dbReference>
<keyword evidence="4 7" id="KW-0238">DNA-binding</keyword>
<evidence type="ECO:0000256" key="4">
    <source>
        <dbReference type="ARBA" id="ARBA00023125"/>
    </source>
</evidence>
<evidence type="ECO:0000256" key="8">
    <source>
        <dbReference type="RuleBase" id="RU000682"/>
    </source>
</evidence>
<evidence type="ECO:0000256" key="3">
    <source>
        <dbReference type="ARBA" id="ARBA00022473"/>
    </source>
</evidence>
<sequence>MEHRQHPEADILTPIWPNGSFIPILTNMHEEIDLNREMVKNTSDNTVMTTNLEMPMNAMNQEQHSEFYYNEQGPEGNANFEANYPYSYNQYSQAYPGLDKYYMTNQQGQSVYSNQDQSRLQASIVANLKQEETSPNLKPCRYQNQMYANGNRATSDSTLVSPRSLNYYLDSYEPGTSHINQERNGITQQERSGISEAALSLLANNSNATLTKCEPKEENNRSALRALLNKPLSQKITYDYSKIKEETSECKLFEGQSNFQNEASDCQSGHMQSQDEDHVVYPWMRNNKNDLNAANKRSRQTYSRYQTLELEKEFHSSKYLSRRRRLEVANFLCLSERQVKIWFQNRRMKAKKDNRLTSGYDMTWPPDFLQQSNSNQSDTP</sequence>
<dbReference type="InterPro" id="IPR001827">
    <property type="entry name" value="Homeobox_Antennapedia_CS"/>
</dbReference>
<feature type="DNA-binding region" description="Homeobox" evidence="7">
    <location>
        <begin position="295"/>
        <end position="354"/>
    </location>
</feature>
<organism evidence="11 12">
    <name type="scientific">Hypothenemus hampei</name>
    <name type="common">Coffee berry borer</name>
    <dbReference type="NCBI Taxonomy" id="57062"/>
    <lineage>
        <taxon>Eukaryota</taxon>
        <taxon>Metazoa</taxon>
        <taxon>Ecdysozoa</taxon>
        <taxon>Arthropoda</taxon>
        <taxon>Hexapoda</taxon>
        <taxon>Insecta</taxon>
        <taxon>Pterygota</taxon>
        <taxon>Neoptera</taxon>
        <taxon>Endopterygota</taxon>
        <taxon>Coleoptera</taxon>
        <taxon>Polyphaga</taxon>
        <taxon>Cucujiformia</taxon>
        <taxon>Curculionidae</taxon>
        <taxon>Scolytinae</taxon>
        <taxon>Hypothenemus</taxon>
    </lineage>
</organism>
<dbReference type="Gene3D" id="1.10.10.60">
    <property type="entry name" value="Homeodomain-like"/>
    <property type="match status" value="1"/>
</dbReference>
<dbReference type="InterPro" id="IPR009057">
    <property type="entry name" value="Homeodomain-like_sf"/>
</dbReference>
<keyword evidence="5 7" id="KW-0371">Homeobox</keyword>
<dbReference type="Proteomes" id="UP001566132">
    <property type="component" value="Unassembled WGS sequence"/>
</dbReference>
<dbReference type="EMBL" id="JBDJPC010000004">
    <property type="protein sequence ID" value="KAL1506543.1"/>
    <property type="molecule type" value="Genomic_DNA"/>
</dbReference>
<evidence type="ECO:0000259" key="10">
    <source>
        <dbReference type="PROSITE" id="PS50071"/>
    </source>
</evidence>
<evidence type="ECO:0000256" key="1">
    <source>
        <dbReference type="ARBA" id="ARBA00004123"/>
    </source>
</evidence>
<evidence type="ECO:0000313" key="12">
    <source>
        <dbReference type="Proteomes" id="UP001566132"/>
    </source>
</evidence>
<comment type="subcellular location">
    <subcellularLocation>
        <location evidence="1 7 8">Nucleus</location>
    </subcellularLocation>
</comment>
<dbReference type="AlphaFoldDB" id="A0ABD1EZS1"/>
<dbReference type="InterPro" id="IPR001356">
    <property type="entry name" value="HD"/>
</dbReference>
<evidence type="ECO:0000256" key="7">
    <source>
        <dbReference type="PROSITE-ProRule" id="PRU00108"/>
    </source>
</evidence>
<dbReference type="PROSITE" id="PS50071">
    <property type="entry name" value="HOMEOBOX_2"/>
    <property type="match status" value="1"/>
</dbReference>
<proteinExistence type="inferred from homology"/>
<dbReference type="PROSITE" id="PS00027">
    <property type="entry name" value="HOMEOBOX_1"/>
    <property type="match status" value="1"/>
</dbReference>
<dbReference type="GO" id="GO:0005634">
    <property type="term" value="C:nucleus"/>
    <property type="evidence" value="ECO:0007669"/>
    <property type="project" value="UniProtKB-SubCell"/>
</dbReference>
<dbReference type="PANTHER" id="PTHR45659:SF4">
    <property type="entry name" value="HOMEOBOX PROTEIN ABDOMINAL-A"/>
    <property type="match status" value="1"/>
</dbReference>
<evidence type="ECO:0000256" key="5">
    <source>
        <dbReference type="ARBA" id="ARBA00023155"/>
    </source>
</evidence>
<evidence type="ECO:0000313" key="11">
    <source>
        <dbReference type="EMBL" id="KAL1506543.1"/>
    </source>
</evidence>
<reference evidence="11 12" key="1">
    <citation type="submission" date="2024-05" db="EMBL/GenBank/DDBJ databases">
        <title>Genetic variation in Jamaican populations of the coffee berry borer (Hypothenemus hampei).</title>
        <authorList>
            <person name="Errbii M."/>
            <person name="Myrie A."/>
        </authorList>
    </citation>
    <scope>NUCLEOTIDE SEQUENCE [LARGE SCALE GENOMIC DNA]</scope>
    <source>
        <strain evidence="11">JA-Hopewell-2020-01-JO</strain>
        <tissue evidence="11">Whole body</tissue>
    </source>
</reference>
<gene>
    <name evidence="11" type="ORF">ABEB36_005883</name>
</gene>
<keyword evidence="3" id="KW-0217">Developmental protein</keyword>
<dbReference type="SUPFAM" id="SSF46689">
    <property type="entry name" value="Homeodomain-like"/>
    <property type="match status" value="1"/>
</dbReference>
<name>A0ABD1EZS1_HYPHA</name>
<comment type="caution">
    <text evidence="11">The sequence shown here is derived from an EMBL/GenBank/DDBJ whole genome shotgun (WGS) entry which is preliminary data.</text>
</comment>
<dbReference type="Pfam" id="PF00046">
    <property type="entry name" value="Homeodomain"/>
    <property type="match status" value="1"/>
</dbReference>
<dbReference type="PROSITE" id="PS00032">
    <property type="entry name" value="ANTENNAPEDIA"/>
    <property type="match status" value="1"/>
</dbReference>
<comment type="similarity">
    <text evidence="2 9">Belongs to the Antp homeobox family.</text>
</comment>
<feature type="domain" description="Homeobox" evidence="10">
    <location>
        <begin position="293"/>
        <end position="353"/>
    </location>
</feature>
<dbReference type="PRINTS" id="PR00024">
    <property type="entry name" value="HOMEOBOX"/>
</dbReference>
<dbReference type="InterPro" id="IPR050296">
    <property type="entry name" value="Antp_homeobox"/>
</dbReference>
<evidence type="ECO:0000256" key="9">
    <source>
        <dbReference type="RuleBase" id="RU004442"/>
    </source>
</evidence>